<sequence>MPIVKRPPPHDSSPPSYEPKKRRRTNDVRDTPPEVWIQMIHNRDRERQFESIRTDMRVKRQGCRIRELETQVEERNDCLAGVEEEHMSIVDSIVESGMVDVFARQIRGDVAQTYEEIIEEPENPWDEHPSMRELSDRADETMMEYIPKLYQLSKMRGGLDLALGLVLLVGRKSYVPWADCMVDRDLLHDKRKLSGPLDELLLHLLKAKREEDPSFIPEQEFEELNKQRREMDHACRWKTCMPVHDAPDGRPVGAKDAYFLKAYELMWSYIKGLTVVDKYHDLLKSNIRNAHDSIKVEIENSNEKAAFDIYGGYNHRAIDPLLDALVIELAKVVREEHSGYDFKLALGAIEYWNTFLLSRGVHTYLPRTVKLFIRWNSHATPLGKVGMTMLTSVDEHARQFADSIKHEIMTCSRELTEQLENMITGGAEGPDRDILSEKMLEFVPEVERLAKMPDGRSLAFDFAMFLGRHSYTTLPGMGPDYGRCSHSERKSVPGVVGKQHFLRPSDATIDDIFVKLLAAGEGAFVGQQKLLSMEAQMKTQRVSGGVWNHGLHEEVLWRVVSLGTRCIIGMLNANIRSILNDKRKANFSEMDY</sequence>
<organism evidence="2 3">
    <name type="scientific">Phialocephala subalpina</name>
    <dbReference type="NCBI Taxonomy" id="576137"/>
    <lineage>
        <taxon>Eukaryota</taxon>
        <taxon>Fungi</taxon>
        <taxon>Dikarya</taxon>
        <taxon>Ascomycota</taxon>
        <taxon>Pezizomycotina</taxon>
        <taxon>Leotiomycetes</taxon>
        <taxon>Helotiales</taxon>
        <taxon>Mollisiaceae</taxon>
        <taxon>Phialocephala</taxon>
        <taxon>Phialocephala fortinii species complex</taxon>
    </lineage>
</organism>
<dbReference type="AlphaFoldDB" id="A0A1L7X5I4"/>
<evidence type="ECO:0000313" key="2">
    <source>
        <dbReference type="EMBL" id="CZR60290.1"/>
    </source>
</evidence>
<protein>
    <submittedName>
        <fullName evidence="2">Uncharacterized protein</fullName>
    </submittedName>
</protein>
<feature type="region of interest" description="Disordered" evidence="1">
    <location>
        <begin position="1"/>
        <end position="32"/>
    </location>
</feature>
<proteinExistence type="predicted"/>
<reference evidence="2 3" key="1">
    <citation type="submission" date="2016-03" db="EMBL/GenBank/DDBJ databases">
        <authorList>
            <person name="Ploux O."/>
        </authorList>
    </citation>
    <scope>NUCLEOTIDE SEQUENCE [LARGE SCALE GENOMIC DNA]</scope>
    <source>
        <strain evidence="2 3">UAMH 11012</strain>
    </source>
</reference>
<evidence type="ECO:0000313" key="3">
    <source>
        <dbReference type="Proteomes" id="UP000184330"/>
    </source>
</evidence>
<gene>
    <name evidence="2" type="ORF">PAC_10186</name>
</gene>
<dbReference type="Proteomes" id="UP000184330">
    <property type="component" value="Unassembled WGS sequence"/>
</dbReference>
<evidence type="ECO:0000256" key="1">
    <source>
        <dbReference type="SAM" id="MobiDB-lite"/>
    </source>
</evidence>
<name>A0A1L7X5I4_9HELO</name>
<keyword evidence="3" id="KW-1185">Reference proteome</keyword>
<accession>A0A1L7X5I4</accession>
<dbReference type="EMBL" id="FJOG01000015">
    <property type="protein sequence ID" value="CZR60290.1"/>
    <property type="molecule type" value="Genomic_DNA"/>
</dbReference>
<dbReference type="OrthoDB" id="10679989at2759"/>